<keyword evidence="2" id="KW-0472">Membrane</keyword>
<dbReference type="Proteomes" id="UP000566819">
    <property type="component" value="Unassembled WGS sequence"/>
</dbReference>
<evidence type="ECO:0000256" key="2">
    <source>
        <dbReference type="SAM" id="Phobius"/>
    </source>
</evidence>
<dbReference type="OrthoDB" id="10351252at2759"/>
<dbReference type="AlphaFoldDB" id="A0A8H4QSK6"/>
<sequence length="179" mass="18945">MSSQLARERIPTLITARANTPDPTVTISVSYATPALATAIPLGGSPSTNQAQSSGGPSAAAVNGAIAGSVIGFFVLLGLIWCCVKYSNSSYGSSRSYSSSVSSRSSVPERHKPFVPPIRKFGGQEGELKGDEFGPPGTMNEIRIAGLRVAKVKVKVKEFKQKHRPLGDDDDDDITEESY</sequence>
<gene>
    <name evidence="3" type="ORF">G7Y89_g15214</name>
</gene>
<comment type="caution">
    <text evidence="3">The sequence shown here is derived from an EMBL/GenBank/DDBJ whole genome shotgun (WGS) entry which is preliminary data.</text>
</comment>
<evidence type="ECO:0000256" key="1">
    <source>
        <dbReference type="SAM" id="MobiDB-lite"/>
    </source>
</evidence>
<feature type="compositionally biased region" description="Low complexity" evidence="1">
    <location>
        <begin position="90"/>
        <end position="106"/>
    </location>
</feature>
<protein>
    <submittedName>
        <fullName evidence="3">Uncharacterized protein</fullName>
    </submittedName>
</protein>
<organism evidence="3 4">
    <name type="scientific">Cudoniella acicularis</name>
    <dbReference type="NCBI Taxonomy" id="354080"/>
    <lineage>
        <taxon>Eukaryota</taxon>
        <taxon>Fungi</taxon>
        <taxon>Dikarya</taxon>
        <taxon>Ascomycota</taxon>
        <taxon>Pezizomycotina</taxon>
        <taxon>Leotiomycetes</taxon>
        <taxon>Helotiales</taxon>
        <taxon>Tricladiaceae</taxon>
        <taxon>Cudoniella</taxon>
    </lineage>
</organism>
<proteinExistence type="predicted"/>
<keyword evidence="4" id="KW-1185">Reference proteome</keyword>
<dbReference type="EMBL" id="JAAMPI010002264">
    <property type="protein sequence ID" value="KAF4616194.1"/>
    <property type="molecule type" value="Genomic_DNA"/>
</dbReference>
<keyword evidence="2" id="KW-1133">Transmembrane helix</keyword>
<evidence type="ECO:0000313" key="3">
    <source>
        <dbReference type="EMBL" id="KAF4616194.1"/>
    </source>
</evidence>
<name>A0A8H4QSK6_9HELO</name>
<reference evidence="3 4" key="1">
    <citation type="submission" date="2020-03" db="EMBL/GenBank/DDBJ databases">
        <title>Draft Genome Sequence of Cudoniella acicularis.</title>
        <authorList>
            <person name="Buettner E."/>
            <person name="Kellner H."/>
        </authorList>
    </citation>
    <scope>NUCLEOTIDE SEQUENCE [LARGE SCALE GENOMIC DNA]</scope>
    <source>
        <strain evidence="3 4">DSM 108380</strain>
    </source>
</reference>
<keyword evidence="2" id="KW-0812">Transmembrane</keyword>
<feature type="transmembrane region" description="Helical" evidence="2">
    <location>
        <begin position="60"/>
        <end position="81"/>
    </location>
</feature>
<feature type="region of interest" description="Disordered" evidence="1">
    <location>
        <begin position="90"/>
        <end position="135"/>
    </location>
</feature>
<evidence type="ECO:0000313" key="4">
    <source>
        <dbReference type="Proteomes" id="UP000566819"/>
    </source>
</evidence>
<accession>A0A8H4QSK6</accession>